<dbReference type="Proteomes" id="UP001207742">
    <property type="component" value="Unassembled WGS sequence"/>
</dbReference>
<sequence length="319" mass="36192">MQVHRDLDHLPEFRNAVITIGTFDGVHAGHRFIIQQLEQAAAHCGGETVIITFDPHPREVLLPKPNNIRLLTTLPEKIALLERAGIHHLVVVPFTKAFSELSARSYLEDFLVARFKPHTIIIGYDHRFGHNREGGLELLEAEQKSYGFELIEIPQQVVHDLTVSSTKIRKSLQEGGSRLANELLGYTYFLSGTVVHGDKMGRQLGYPTANLHLTDERKLIPAEGIYAVWVRLNDQENLLPAVMSIGFRPTFNGTDLRLEVHLFDFNADIYDQQLTVYFVDYIRANEKFEDINALIKQMDKDSLKSRQILQQEAATAGSR</sequence>
<reference evidence="17 18" key="1">
    <citation type="submission" date="2022-10" db="EMBL/GenBank/DDBJ databases">
        <title>Chitinophaga nivalis PC15 sp. nov., isolated from Pyeongchang county, South Korea.</title>
        <authorList>
            <person name="Trinh H.N."/>
        </authorList>
    </citation>
    <scope>NUCLEOTIDE SEQUENCE [LARGE SCALE GENOMIC DNA]</scope>
    <source>
        <strain evidence="17 18">PC14</strain>
    </source>
</reference>
<dbReference type="PANTHER" id="PTHR22749">
    <property type="entry name" value="RIBOFLAVIN KINASE/FMN ADENYLYLTRANSFERASE"/>
    <property type="match status" value="1"/>
</dbReference>
<dbReference type="SMART" id="SM00904">
    <property type="entry name" value="Flavokinase"/>
    <property type="match status" value="1"/>
</dbReference>
<keyword evidence="11 15" id="KW-0067">ATP-binding</keyword>
<organism evidence="17 18">
    <name type="scientific">Chitinophaga nivalis</name>
    <dbReference type="NCBI Taxonomy" id="2991709"/>
    <lineage>
        <taxon>Bacteria</taxon>
        <taxon>Pseudomonadati</taxon>
        <taxon>Bacteroidota</taxon>
        <taxon>Chitinophagia</taxon>
        <taxon>Chitinophagales</taxon>
        <taxon>Chitinophagaceae</taxon>
        <taxon>Chitinophaga</taxon>
    </lineage>
</organism>
<evidence type="ECO:0000256" key="11">
    <source>
        <dbReference type="ARBA" id="ARBA00022840"/>
    </source>
</evidence>
<evidence type="ECO:0000313" key="17">
    <source>
        <dbReference type="EMBL" id="MCW3482882.1"/>
    </source>
</evidence>
<comment type="caution">
    <text evidence="17">The sequence shown here is derived from an EMBL/GenBank/DDBJ whole genome shotgun (WGS) entry which is preliminary data.</text>
</comment>
<comment type="pathway">
    <text evidence="2 15">Cofactor biosynthesis; FAD biosynthesis; FAD from FMN: step 1/1.</text>
</comment>
<comment type="function">
    <text evidence="1">Catalyzes the phosphorylation of riboflavin to FMN followed by the adenylation of FMN to FAD.</text>
</comment>
<evidence type="ECO:0000256" key="4">
    <source>
        <dbReference type="ARBA" id="ARBA00022630"/>
    </source>
</evidence>
<evidence type="ECO:0000256" key="13">
    <source>
        <dbReference type="ARBA" id="ARBA00047880"/>
    </source>
</evidence>
<keyword evidence="10 15" id="KW-0274">FAD</keyword>
<evidence type="ECO:0000256" key="7">
    <source>
        <dbReference type="ARBA" id="ARBA00022695"/>
    </source>
</evidence>
<dbReference type="Gene3D" id="2.40.30.30">
    <property type="entry name" value="Riboflavin kinase-like"/>
    <property type="match status" value="1"/>
</dbReference>
<dbReference type="InterPro" id="IPR004821">
    <property type="entry name" value="Cyt_trans-like"/>
</dbReference>
<proteinExistence type="inferred from homology"/>
<evidence type="ECO:0000256" key="3">
    <source>
        <dbReference type="ARBA" id="ARBA00005201"/>
    </source>
</evidence>
<dbReference type="NCBIfam" id="TIGR00125">
    <property type="entry name" value="cyt_tran_rel"/>
    <property type="match status" value="1"/>
</dbReference>
<dbReference type="NCBIfam" id="NF004160">
    <property type="entry name" value="PRK05627.1-3"/>
    <property type="match status" value="1"/>
</dbReference>
<dbReference type="Gene3D" id="3.40.50.620">
    <property type="entry name" value="HUPs"/>
    <property type="match status" value="1"/>
</dbReference>
<dbReference type="InterPro" id="IPR015865">
    <property type="entry name" value="Riboflavin_kinase_bac/euk"/>
</dbReference>
<evidence type="ECO:0000256" key="2">
    <source>
        <dbReference type="ARBA" id="ARBA00004726"/>
    </source>
</evidence>
<keyword evidence="4 15" id="KW-0285">Flavoprotein</keyword>
<evidence type="ECO:0000256" key="1">
    <source>
        <dbReference type="ARBA" id="ARBA00002121"/>
    </source>
</evidence>
<name>A0ABT3IFZ3_9BACT</name>
<keyword evidence="9 15" id="KW-0418">Kinase</keyword>
<evidence type="ECO:0000256" key="5">
    <source>
        <dbReference type="ARBA" id="ARBA00022643"/>
    </source>
</evidence>
<dbReference type="SUPFAM" id="SSF82114">
    <property type="entry name" value="Riboflavin kinase-like"/>
    <property type="match status" value="1"/>
</dbReference>
<evidence type="ECO:0000256" key="6">
    <source>
        <dbReference type="ARBA" id="ARBA00022679"/>
    </source>
</evidence>
<dbReference type="PIRSF" id="PIRSF004491">
    <property type="entry name" value="FAD_Synth"/>
    <property type="match status" value="1"/>
</dbReference>
<dbReference type="Pfam" id="PF01687">
    <property type="entry name" value="Flavokinase"/>
    <property type="match status" value="1"/>
</dbReference>
<dbReference type="NCBIfam" id="TIGR00083">
    <property type="entry name" value="ribF"/>
    <property type="match status" value="1"/>
</dbReference>
<evidence type="ECO:0000259" key="16">
    <source>
        <dbReference type="SMART" id="SM00904"/>
    </source>
</evidence>
<dbReference type="InterPro" id="IPR023465">
    <property type="entry name" value="Riboflavin_kinase_dom_sf"/>
</dbReference>
<dbReference type="InterPro" id="IPR014729">
    <property type="entry name" value="Rossmann-like_a/b/a_fold"/>
</dbReference>
<comment type="pathway">
    <text evidence="3 15">Cofactor biosynthesis; FMN biosynthesis; FMN from riboflavin (ATP route): step 1/1.</text>
</comment>
<dbReference type="GO" id="GO:0003919">
    <property type="term" value="F:FMN adenylyltransferase activity"/>
    <property type="evidence" value="ECO:0007669"/>
    <property type="project" value="UniProtKB-EC"/>
</dbReference>
<dbReference type="InterPro" id="IPR023468">
    <property type="entry name" value="Riboflavin_kinase"/>
</dbReference>
<keyword evidence="18" id="KW-1185">Reference proteome</keyword>
<evidence type="ECO:0000256" key="12">
    <source>
        <dbReference type="ARBA" id="ARBA00023268"/>
    </source>
</evidence>
<gene>
    <name evidence="17" type="ORF">OL497_03195</name>
</gene>
<evidence type="ECO:0000256" key="14">
    <source>
        <dbReference type="ARBA" id="ARBA00049494"/>
    </source>
</evidence>
<feature type="domain" description="Riboflavin kinase" evidence="16">
    <location>
        <begin position="183"/>
        <end position="310"/>
    </location>
</feature>
<keyword evidence="7 15" id="KW-0548">Nucleotidyltransferase</keyword>
<dbReference type="EMBL" id="JAPDNS010000001">
    <property type="protein sequence ID" value="MCW3482882.1"/>
    <property type="molecule type" value="Genomic_DNA"/>
</dbReference>
<comment type="similarity">
    <text evidence="15">Belongs to the ribF family.</text>
</comment>
<dbReference type="InterPro" id="IPR015864">
    <property type="entry name" value="FAD_synthase"/>
</dbReference>
<comment type="catalytic activity">
    <reaction evidence="13 15">
        <text>riboflavin + ATP = FMN + ADP + H(+)</text>
        <dbReference type="Rhea" id="RHEA:14357"/>
        <dbReference type="ChEBI" id="CHEBI:15378"/>
        <dbReference type="ChEBI" id="CHEBI:30616"/>
        <dbReference type="ChEBI" id="CHEBI:57986"/>
        <dbReference type="ChEBI" id="CHEBI:58210"/>
        <dbReference type="ChEBI" id="CHEBI:456216"/>
        <dbReference type="EC" id="2.7.1.26"/>
    </reaction>
</comment>
<keyword evidence="5 15" id="KW-0288">FMN</keyword>
<comment type="catalytic activity">
    <reaction evidence="14 15">
        <text>FMN + ATP + H(+) = FAD + diphosphate</text>
        <dbReference type="Rhea" id="RHEA:17237"/>
        <dbReference type="ChEBI" id="CHEBI:15378"/>
        <dbReference type="ChEBI" id="CHEBI:30616"/>
        <dbReference type="ChEBI" id="CHEBI:33019"/>
        <dbReference type="ChEBI" id="CHEBI:57692"/>
        <dbReference type="ChEBI" id="CHEBI:58210"/>
        <dbReference type="EC" id="2.7.7.2"/>
    </reaction>
</comment>
<dbReference type="CDD" id="cd02064">
    <property type="entry name" value="FAD_synthetase_N"/>
    <property type="match status" value="1"/>
</dbReference>
<evidence type="ECO:0000256" key="10">
    <source>
        <dbReference type="ARBA" id="ARBA00022827"/>
    </source>
</evidence>
<dbReference type="NCBIfam" id="NF004162">
    <property type="entry name" value="PRK05627.1-5"/>
    <property type="match status" value="1"/>
</dbReference>
<dbReference type="Pfam" id="PF06574">
    <property type="entry name" value="FAD_syn"/>
    <property type="match status" value="1"/>
</dbReference>
<dbReference type="GO" id="GO:0008531">
    <property type="term" value="F:riboflavin kinase activity"/>
    <property type="evidence" value="ECO:0007669"/>
    <property type="project" value="UniProtKB-EC"/>
</dbReference>
<keyword evidence="6 15" id="KW-0808">Transferase</keyword>
<dbReference type="InterPro" id="IPR002606">
    <property type="entry name" value="Riboflavin_kinase_bac"/>
</dbReference>
<dbReference type="PANTHER" id="PTHR22749:SF6">
    <property type="entry name" value="RIBOFLAVIN KINASE"/>
    <property type="match status" value="1"/>
</dbReference>
<evidence type="ECO:0000256" key="8">
    <source>
        <dbReference type="ARBA" id="ARBA00022741"/>
    </source>
</evidence>
<accession>A0ABT3IFZ3</accession>
<protein>
    <recommendedName>
        <fullName evidence="15">Riboflavin biosynthesis protein</fullName>
    </recommendedName>
    <domain>
        <recommendedName>
            <fullName evidence="15">Riboflavin kinase</fullName>
            <ecNumber evidence="15">2.7.1.26</ecNumber>
        </recommendedName>
        <alternativeName>
            <fullName evidence="15">Flavokinase</fullName>
        </alternativeName>
    </domain>
    <domain>
        <recommendedName>
            <fullName evidence="15">FMN adenylyltransferase</fullName>
            <ecNumber evidence="15">2.7.7.2</ecNumber>
        </recommendedName>
        <alternativeName>
            <fullName evidence="15">FAD pyrophosphorylase</fullName>
        </alternativeName>
        <alternativeName>
            <fullName evidence="15">FAD synthase</fullName>
        </alternativeName>
    </domain>
</protein>
<evidence type="ECO:0000313" key="18">
    <source>
        <dbReference type="Proteomes" id="UP001207742"/>
    </source>
</evidence>
<evidence type="ECO:0000256" key="15">
    <source>
        <dbReference type="PIRNR" id="PIRNR004491"/>
    </source>
</evidence>
<keyword evidence="12" id="KW-0511">Multifunctional enzyme</keyword>
<dbReference type="EC" id="2.7.1.26" evidence="15"/>
<dbReference type="RefSeq" id="WP_264727674.1">
    <property type="nucleotide sequence ID" value="NZ_JAPDNR010000001.1"/>
</dbReference>
<keyword evidence="8 15" id="KW-0547">Nucleotide-binding</keyword>
<evidence type="ECO:0000256" key="9">
    <source>
        <dbReference type="ARBA" id="ARBA00022777"/>
    </source>
</evidence>
<dbReference type="SUPFAM" id="SSF52374">
    <property type="entry name" value="Nucleotidylyl transferase"/>
    <property type="match status" value="1"/>
</dbReference>
<dbReference type="EC" id="2.7.7.2" evidence="15"/>